<keyword evidence="2" id="KW-1185">Reference proteome</keyword>
<protein>
    <submittedName>
        <fullName evidence="1">DUF2953 domain-containing protein</fullName>
    </submittedName>
</protein>
<dbReference type="EMBL" id="JAHLQF010000004">
    <property type="protein sequence ID" value="MBU5485828.1"/>
    <property type="molecule type" value="Genomic_DNA"/>
</dbReference>
<dbReference type="Proteomes" id="UP000726170">
    <property type="component" value="Unassembled WGS sequence"/>
</dbReference>
<evidence type="ECO:0000313" key="2">
    <source>
        <dbReference type="Proteomes" id="UP000726170"/>
    </source>
</evidence>
<proteinExistence type="predicted"/>
<sequence>MYILLILLLIILLFILLLAIFPVSIAIGVNSYEIPEYNLTFSWLKSILRGNIKSNDGIKIINLYLFDKKILDRPLKNVNGGMNNNINLIRRIKPDYIVMETSYGFNDPSITGMVYGFISFISQYLNIDELYHNADFMTEDSFFNMKGLIKINALSAIIQYFYSSNKLYSKKTKGGYEYE</sequence>
<comment type="caution">
    <text evidence="1">The sequence shown here is derived from an EMBL/GenBank/DDBJ whole genome shotgun (WGS) entry which is preliminary data.</text>
</comment>
<name>A0ABS6EKU4_9CLOT</name>
<gene>
    <name evidence="1" type="ORF">KQI86_16025</name>
</gene>
<dbReference type="InterPro" id="IPR021338">
    <property type="entry name" value="DUF2953"/>
</dbReference>
<reference evidence="1 2" key="1">
    <citation type="submission" date="2021-06" db="EMBL/GenBank/DDBJ databases">
        <authorList>
            <person name="Sun Q."/>
            <person name="Li D."/>
        </authorList>
    </citation>
    <scope>NUCLEOTIDE SEQUENCE [LARGE SCALE GENOMIC DNA]</scope>
    <source>
        <strain evidence="1 2">MSJ-11</strain>
    </source>
</reference>
<dbReference type="Pfam" id="PF11167">
    <property type="entry name" value="DUF2953"/>
    <property type="match status" value="1"/>
</dbReference>
<accession>A0ABS6EKU4</accession>
<organism evidence="1 2">
    <name type="scientific">Clostridium mobile</name>
    <dbReference type="NCBI Taxonomy" id="2841512"/>
    <lineage>
        <taxon>Bacteria</taxon>
        <taxon>Bacillati</taxon>
        <taxon>Bacillota</taxon>
        <taxon>Clostridia</taxon>
        <taxon>Eubacteriales</taxon>
        <taxon>Clostridiaceae</taxon>
        <taxon>Clostridium</taxon>
    </lineage>
</organism>
<evidence type="ECO:0000313" key="1">
    <source>
        <dbReference type="EMBL" id="MBU5485828.1"/>
    </source>
</evidence>
<dbReference type="RefSeq" id="WP_216440432.1">
    <property type="nucleotide sequence ID" value="NZ_JAHLQF010000004.1"/>
</dbReference>